<name>A0A839T705_AZOMA</name>
<organism evidence="2 3">
    <name type="scientific">Azomonas macrocytogenes</name>
    <name type="common">Azotobacter macrocytogenes</name>
    <dbReference type="NCBI Taxonomy" id="69962"/>
    <lineage>
        <taxon>Bacteria</taxon>
        <taxon>Pseudomonadati</taxon>
        <taxon>Pseudomonadota</taxon>
        <taxon>Gammaproteobacteria</taxon>
        <taxon>Pseudomonadales</taxon>
        <taxon>Pseudomonadaceae</taxon>
        <taxon>Azomonas</taxon>
    </lineage>
</organism>
<sequence>MSLQHRNKRQTRVLGQKALYQCCCGQAVFFRNSICLTCHTALGFDPSRDEILPLVPATAAGSWQIAGNEQSPRYRRCANFDTPAGCNWLIPADHDETLCIACRLNRTIPDLSVEGNAERWHKIEVAKRNLIAQLLGLGLPVINKADDPQTGLAFDFLGTDLQGNSPTTGHASGLITLNVLEADDAYREKLRIQMHEPYRTLLGHFRHEIGHYYWDRFIADTHWLEDYRQLFGDERTDYSQAMQRHYQQGAPADWQQHFVSAYASMHPWEDWAETWAHYLHMMDTLDTAFGFGMSANNTDLDFQPFTREALHTPDDPEGNEFLAFINAWIELAAMLNELARSMGQPDTYPFILPTAVIAKLHFIHKVVRSKGDSPVLARPD</sequence>
<accession>A0A839T705</accession>
<comment type="caution">
    <text evidence="2">The sequence shown here is derived from an EMBL/GenBank/DDBJ whole genome shotgun (WGS) entry which is preliminary data.</text>
</comment>
<dbReference type="Pfam" id="PF15887">
    <property type="entry name" value="Peptidase_Mx"/>
    <property type="match status" value="1"/>
</dbReference>
<dbReference type="Pfam" id="PF10005">
    <property type="entry name" value="Zn_ribbon_DZR_6"/>
    <property type="match status" value="1"/>
</dbReference>
<dbReference type="InterPro" id="IPR011201">
    <property type="entry name" value="Zinc-ribbon_6_bact"/>
</dbReference>
<evidence type="ECO:0000313" key="3">
    <source>
        <dbReference type="Proteomes" id="UP000549250"/>
    </source>
</evidence>
<dbReference type="Proteomes" id="UP000549250">
    <property type="component" value="Unassembled WGS sequence"/>
</dbReference>
<dbReference type="AlphaFoldDB" id="A0A839T705"/>
<keyword evidence="3" id="KW-1185">Reference proteome</keyword>
<dbReference type="RefSeq" id="WP_338021241.1">
    <property type="nucleotide sequence ID" value="NZ_JACHXI010000007.1"/>
</dbReference>
<gene>
    <name evidence="2" type="ORF">FHR87_001849</name>
</gene>
<feature type="domain" description="Zinc-ribbon" evidence="1">
    <location>
        <begin position="19"/>
        <end position="112"/>
    </location>
</feature>
<reference evidence="2 3" key="1">
    <citation type="submission" date="2020-08" db="EMBL/GenBank/DDBJ databases">
        <title>Genomic Encyclopedia of Type Strains, Phase III (KMG-III): the genomes of soil and plant-associated and newly described type strains.</title>
        <authorList>
            <person name="Whitman W."/>
        </authorList>
    </citation>
    <scope>NUCLEOTIDE SEQUENCE [LARGE SCALE GENOMIC DNA]</scope>
    <source>
        <strain evidence="2 3">CECT 4462</strain>
    </source>
</reference>
<dbReference type="Gene3D" id="3.40.390.70">
    <property type="match status" value="1"/>
</dbReference>
<evidence type="ECO:0000259" key="1">
    <source>
        <dbReference type="Pfam" id="PF10005"/>
    </source>
</evidence>
<evidence type="ECO:0000313" key="2">
    <source>
        <dbReference type="EMBL" id="MBB3103453.1"/>
    </source>
</evidence>
<dbReference type="PIRSF" id="PIRSF012641">
    <property type="entry name" value="UCP012641"/>
    <property type="match status" value="1"/>
</dbReference>
<dbReference type="InterPro" id="IPR031321">
    <property type="entry name" value="UCP012641"/>
</dbReference>
<protein>
    <recommendedName>
        <fullName evidence="1">Zinc-ribbon domain-containing protein</fullName>
    </recommendedName>
</protein>
<dbReference type="EMBL" id="JACHXI010000007">
    <property type="protein sequence ID" value="MBB3103453.1"/>
    <property type="molecule type" value="Genomic_DNA"/>
</dbReference>
<proteinExistence type="predicted"/>